<dbReference type="GO" id="GO:0002949">
    <property type="term" value="P:tRNA threonylcarbamoyladenosine modification"/>
    <property type="evidence" value="ECO:0007669"/>
    <property type="project" value="InterPro"/>
</dbReference>
<dbReference type="InterPro" id="IPR022496">
    <property type="entry name" value="T6A_TsaB"/>
</dbReference>
<dbReference type="CDD" id="cd24032">
    <property type="entry name" value="ASKHA_NBD_TsaB"/>
    <property type="match status" value="1"/>
</dbReference>
<dbReference type="PANTHER" id="PTHR11735:SF11">
    <property type="entry name" value="TRNA THREONYLCARBAMOYLADENOSINE BIOSYNTHESIS PROTEIN TSAB"/>
    <property type="match status" value="1"/>
</dbReference>
<dbReference type="SUPFAM" id="SSF53067">
    <property type="entry name" value="Actin-like ATPase domain"/>
    <property type="match status" value="2"/>
</dbReference>
<reference evidence="2" key="1">
    <citation type="submission" date="2018-05" db="EMBL/GenBank/DDBJ databases">
        <authorList>
            <person name="Lanie J.A."/>
            <person name="Ng W.-L."/>
            <person name="Kazmierczak K.M."/>
            <person name="Andrzejewski T.M."/>
            <person name="Davidsen T.M."/>
            <person name="Wayne K.J."/>
            <person name="Tettelin H."/>
            <person name="Glass J.I."/>
            <person name="Rusch D."/>
            <person name="Podicherti R."/>
            <person name="Tsui H.-C.T."/>
            <person name="Winkler M.E."/>
        </authorList>
    </citation>
    <scope>NUCLEOTIDE SEQUENCE</scope>
</reference>
<feature type="domain" description="Gcp-like" evidence="1">
    <location>
        <begin position="16"/>
        <end position="123"/>
    </location>
</feature>
<evidence type="ECO:0000313" key="2">
    <source>
        <dbReference type="EMBL" id="SUZ88811.1"/>
    </source>
</evidence>
<protein>
    <recommendedName>
        <fullName evidence="1">Gcp-like domain-containing protein</fullName>
    </recommendedName>
</protein>
<dbReference type="Pfam" id="PF00814">
    <property type="entry name" value="TsaD"/>
    <property type="match status" value="1"/>
</dbReference>
<dbReference type="InterPro" id="IPR043129">
    <property type="entry name" value="ATPase_NBD"/>
</dbReference>
<dbReference type="EMBL" id="UINC01001789">
    <property type="protein sequence ID" value="SUZ88811.1"/>
    <property type="molecule type" value="Genomic_DNA"/>
</dbReference>
<gene>
    <name evidence="2" type="ORF">METZ01_LOCUS41665</name>
</gene>
<dbReference type="AlphaFoldDB" id="A0A381RB17"/>
<proteinExistence type="predicted"/>
<feature type="non-terminal residue" evidence="2">
    <location>
        <position position="1"/>
    </location>
</feature>
<evidence type="ECO:0000259" key="1">
    <source>
        <dbReference type="Pfam" id="PF00814"/>
    </source>
</evidence>
<dbReference type="GO" id="GO:0005829">
    <property type="term" value="C:cytosol"/>
    <property type="evidence" value="ECO:0007669"/>
    <property type="project" value="TreeGrafter"/>
</dbReference>
<dbReference type="PANTHER" id="PTHR11735">
    <property type="entry name" value="TRNA N6-ADENOSINE THREONYLCARBAMOYLTRANSFERASE"/>
    <property type="match status" value="1"/>
</dbReference>
<dbReference type="NCBIfam" id="TIGR03725">
    <property type="entry name" value="T6A_YeaZ"/>
    <property type="match status" value="1"/>
</dbReference>
<organism evidence="2">
    <name type="scientific">marine metagenome</name>
    <dbReference type="NCBI Taxonomy" id="408172"/>
    <lineage>
        <taxon>unclassified sequences</taxon>
        <taxon>metagenomes</taxon>
        <taxon>ecological metagenomes</taxon>
    </lineage>
</organism>
<name>A0A381RB17_9ZZZZ</name>
<sequence>VSVFENLSLISSNSTEVEKSHSKLLIQLIDQSLKDAKIKINEVDAFAVSMGPGSYTGLRIGVSTIKGLCYSLEKPLISINTLEILSKSALNHINNYNDFFICPMIDARRMEVFIKMLDNDFNEVEKDKALILDDKSFNDFGGGKLIYFFGDGSNKFQKITNNKNFHFIDNIISSSKHMGELANIKYENNQFENLTTFEPFYIKDFFIVNKNK</sequence>
<dbReference type="Gene3D" id="3.30.420.40">
    <property type="match status" value="2"/>
</dbReference>
<accession>A0A381RB17</accession>
<dbReference type="InterPro" id="IPR000905">
    <property type="entry name" value="Gcp-like_dom"/>
</dbReference>